<evidence type="ECO:0000313" key="3">
    <source>
        <dbReference type="Proteomes" id="UP000007319"/>
    </source>
</evidence>
<name>A0A9P1JTH0_9PROT</name>
<dbReference type="KEGG" id="abs:AZOBR_200180"/>
<dbReference type="EMBL" id="HE577327">
    <property type="protein sequence ID" value="CCC99475.1"/>
    <property type="molecule type" value="Genomic_DNA"/>
</dbReference>
<dbReference type="AlphaFoldDB" id="A0A9P1JTH0"/>
<accession>A0A9P1JTH0</accession>
<evidence type="ECO:0000313" key="2">
    <source>
        <dbReference type="EMBL" id="CCC99475.1"/>
    </source>
</evidence>
<feature type="region of interest" description="Disordered" evidence="1">
    <location>
        <begin position="1"/>
        <end position="24"/>
    </location>
</feature>
<protein>
    <submittedName>
        <fullName evidence="2">Uncharacterized protein</fullName>
    </submittedName>
</protein>
<evidence type="ECO:0000256" key="1">
    <source>
        <dbReference type="SAM" id="MobiDB-lite"/>
    </source>
</evidence>
<dbReference type="Proteomes" id="UP000007319">
    <property type="component" value="Chromosome"/>
</dbReference>
<keyword evidence="3" id="KW-1185">Reference proteome</keyword>
<sequence length="24" mass="2581">MASGHDGLADRRGWTHLPACRSAD</sequence>
<gene>
    <name evidence="2" type="ORF">AZOBR_200180</name>
</gene>
<reference evidence="2 3" key="1">
    <citation type="journal article" date="2011" name="PLoS Genet.">
        <title>Azospirillum genomes reveal transition of bacteria from aquatic to terrestrial environments.</title>
        <authorList>
            <person name="Wisniewski-Dye F."/>
            <person name="Borziak K."/>
            <person name="Khalsa-Moyers G."/>
            <person name="Alexandre G."/>
            <person name="Sukharnikov L.O."/>
            <person name="Wuichet K."/>
            <person name="Hurst G.B."/>
            <person name="McDonald W.H."/>
            <person name="Robertson J.S."/>
            <person name="Barbe V."/>
            <person name="Calteau A."/>
            <person name="Rouy Z."/>
            <person name="Mangenot S."/>
            <person name="Prigent-Combaret C."/>
            <person name="Normand P."/>
            <person name="Boyer M."/>
            <person name="Siguier P."/>
            <person name="Dessaux Y."/>
            <person name="Elmerich C."/>
            <person name="Condemine G."/>
            <person name="Krishnen G."/>
            <person name="Kennedy I."/>
            <person name="Paterson A.H."/>
            <person name="Gonzalez V."/>
            <person name="Mavingui P."/>
            <person name="Zhulin I.B."/>
        </authorList>
    </citation>
    <scope>NUCLEOTIDE SEQUENCE [LARGE SCALE GENOMIC DNA]</scope>
    <source>
        <strain evidence="2 3">Sp245</strain>
    </source>
</reference>
<organism evidence="2 3">
    <name type="scientific">Azospirillum baldaniorum</name>
    <dbReference type="NCBI Taxonomy" id="1064539"/>
    <lineage>
        <taxon>Bacteria</taxon>
        <taxon>Pseudomonadati</taxon>
        <taxon>Pseudomonadota</taxon>
        <taxon>Alphaproteobacteria</taxon>
        <taxon>Rhodospirillales</taxon>
        <taxon>Azospirillaceae</taxon>
        <taxon>Azospirillum</taxon>
    </lineage>
</organism>
<proteinExistence type="predicted"/>